<evidence type="ECO:0000313" key="3">
    <source>
        <dbReference type="Proteomes" id="UP001597218"/>
    </source>
</evidence>
<dbReference type="Proteomes" id="UP001597218">
    <property type="component" value="Unassembled WGS sequence"/>
</dbReference>
<gene>
    <name evidence="2" type="ORF">ACFSFY_01505</name>
</gene>
<keyword evidence="1" id="KW-1133">Transmembrane helix</keyword>
<evidence type="ECO:0000256" key="1">
    <source>
        <dbReference type="SAM" id="Phobius"/>
    </source>
</evidence>
<dbReference type="RefSeq" id="WP_381535409.1">
    <property type="nucleotide sequence ID" value="NZ_JBHUGI010000004.1"/>
</dbReference>
<sequence>MGKITLVLGLILVLVGGYQTSTSFKERQSLTIGVVLVGLGVVLLIVAGFTMNTSSKVEKKDKIEVVSENEEDLEDSVQIIENDEGKLLEIRLAEGEEYDIPEGWTSNTKYLDASTGKWFDVYKQPLTPEYFKERFNELSKVNLVDDTLLIEDIVIEPGEVNDVFQILFREETQIIGTLNDLGEIKILTALLEDDYVYDNVEIARNILKIATPLVKEESHFDLLDEIGFLTTDYLDEVVVTTLDDVEYRVELKITEDENYSTIFQIILSE</sequence>
<name>A0ABW4SBJ5_9BACL</name>
<feature type="transmembrane region" description="Helical" evidence="1">
    <location>
        <begin position="29"/>
        <end position="50"/>
    </location>
</feature>
<proteinExistence type="predicted"/>
<organism evidence="2 3">
    <name type="scientific">Sporosarcina siberiensis</name>
    <dbReference type="NCBI Taxonomy" id="1365606"/>
    <lineage>
        <taxon>Bacteria</taxon>
        <taxon>Bacillati</taxon>
        <taxon>Bacillota</taxon>
        <taxon>Bacilli</taxon>
        <taxon>Bacillales</taxon>
        <taxon>Caryophanaceae</taxon>
        <taxon>Sporosarcina</taxon>
    </lineage>
</organism>
<reference evidence="3" key="1">
    <citation type="journal article" date="2019" name="Int. J. Syst. Evol. Microbiol.">
        <title>The Global Catalogue of Microorganisms (GCM) 10K type strain sequencing project: providing services to taxonomists for standard genome sequencing and annotation.</title>
        <authorList>
            <consortium name="The Broad Institute Genomics Platform"/>
            <consortium name="The Broad Institute Genome Sequencing Center for Infectious Disease"/>
            <person name="Wu L."/>
            <person name="Ma J."/>
        </authorList>
    </citation>
    <scope>NUCLEOTIDE SEQUENCE [LARGE SCALE GENOMIC DNA]</scope>
    <source>
        <strain evidence="3">CGMCC 4.7177</strain>
    </source>
</reference>
<dbReference type="EMBL" id="JBHUGI010000004">
    <property type="protein sequence ID" value="MFD1926750.1"/>
    <property type="molecule type" value="Genomic_DNA"/>
</dbReference>
<evidence type="ECO:0000313" key="2">
    <source>
        <dbReference type="EMBL" id="MFD1926750.1"/>
    </source>
</evidence>
<protein>
    <submittedName>
        <fullName evidence="2">Uncharacterized protein</fullName>
    </submittedName>
</protein>
<keyword evidence="1" id="KW-0812">Transmembrane</keyword>
<keyword evidence="3" id="KW-1185">Reference proteome</keyword>
<accession>A0ABW4SBJ5</accession>
<comment type="caution">
    <text evidence="2">The sequence shown here is derived from an EMBL/GenBank/DDBJ whole genome shotgun (WGS) entry which is preliminary data.</text>
</comment>
<keyword evidence="1" id="KW-0472">Membrane</keyword>